<evidence type="ECO:0000313" key="1">
    <source>
        <dbReference type="EMBL" id="ATD07317.1"/>
    </source>
</evidence>
<dbReference type="EMBL" id="CP011924">
    <property type="protein sequence ID" value="ATD07317.1"/>
    <property type="molecule type" value="Genomic_DNA"/>
</dbReference>
<accession>A0ABM6NEW7</accession>
<name>A0ABM6NEW7_PSEO7</name>
<organism evidence="1 2">
    <name type="scientific">Pseudoalteromonas piscicida</name>
    <dbReference type="NCBI Taxonomy" id="43662"/>
    <lineage>
        <taxon>Bacteria</taxon>
        <taxon>Pseudomonadati</taxon>
        <taxon>Pseudomonadota</taxon>
        <taxon>Gammaproteobacteria</taxon>
        <taxon>Alteromonadales</taxon>
        <taxon>Pseudoalteromonadaceae</taxon>
        <taxon>Pseudoalteromonas</taxon>
    </lineage>
</organism>
<sequence>MKLTIKKTNLKSLLGKEIAASQTKDVAGARGTDTLTGLMACNPPPTGKHYCQRPKDML</sequence>
<proteinExistence type="predicted"/>
<keyword evidence="2" id="KW-1185">Reference proteome</keyword>
<reference evidence="1 2" key="1">
    <citation type="submission" date="2015-06" db="EMBL/GenBank/DDBJ databases">
        <authorList>
            <person name="Xie B.-B."/>
            <person name="Rong J.-C."/>
            <person name="Qin Q.-L."/>
            <person name="Zhang Y.-Z."/>
        </authorList>
    </citation>
    <scope>NUCLEOTIDE SEQUENCE [LARGE SCALE GENOMIC DNA]</scope>
    <source>
        <strain evidence="1 2">JCM 20779</strain>
    </source>
</reference>
<protein>
    <recommendedName>
        <fullName evidence="3">Natural product</fullName>
    </recommendedName>
</protein>
<dbReference type="RefSeq" id="WP_019647498.1">
    <property type="nucleotide sequence ID" value="NZ_CP011924.1"/>
</dbReference>
<evidence type="ECO:0000313" key="2">
    <source>
        <dbReference type="Proteomes" id="UP000016521"/>
    </source>
</evidence>
<dbReference type="Proteomes" id="UP000016521">
    <property type="component" value="Chromosome I"/>
</dbReference>
<gene>
    <name evidence="1" type="ORF">PPIS_a2340</name>
</gene>
<evidence type="ECO:0008006" key="3">
    <source>
        <dbReference type="Google" id="ProtNLM"/>
    </source>
</evidence>